<gene>
    <name evidence="1" type="ORF">HX858_09465</name>
</gene>
<comment type="caution">
    <text evidence="1">The sequence shown here is derived from an EMBL/GenBank/DDBJ whole genome shotgun (WGS) entry which is preliminary data.</text>
</comment>
<protein>
    <recommendedName>
        <fullName evidence="3">GNAT family N-acetyltransferase</fullName>
    </recommendedName>
</protein>
<evidence type="ECO:0000313" key="2">
    <source>
        <dbReference type="Proteomes" id="UP000575480"/>
    </source>
</evidence>
<dbReference type="Proteomes" id="UP000575480">
    <property type="component" value="Unassembled WGS sequence"/>
</dbReference>
<dbReference type="EMBL" id="JACATH010000031">
    <property type="protein sequence ID" value="NWJ57955.1"/>
    <property type="molecule type" value="Genomic_DNA"/>
</dbReference>
<sequence>MKIREVQIEDYIQIKELHDKYNLKILDKVGWSKFWLQDPCMKNSQNTFHMGWVAEEN</sequence>
<proteinExistence type="predicted"/>
<reference evidence="1 2" key="1">
    <citation type="journal article" date="2019" name="Environ. Microbiol.">
        <title>Genomics insights into ecotype formation of ammonia-oxidizing archaea in the deep ocean.</title>
        <authorList>
            <person name="Wang Y."/>
            <person name="Huang J.M."/>
            <person name="Cui G.J."/>
            <person name="Nunoura T."/>
            <person name="Takaki Y."/>
            <person name="Li W.L."/>
            <person name="Li J."/>
            <person name="Gao Z.M."/>
            <person name="Takai K."/>
            <person name="Zhang A.Q."/>
            <person name="Stepanauskas R."/>
        </authorList>
    </citation>
    <scope>NUCLEOTIDE SEQUENCE [LARGE SCALE GENOMIC DNA]</scope>
    <source>
        <strain evidence="1 2">L15a</strain>
    </source>
</reference>
<feature type="non-terminal residue" evidence="1">
    <location>
        <position position="57"/>
    </location>
</feature>
<evidence type="ECO:0008006" key="3">
    <source>
        <dbReference type="Google" id="ProtNLM"/>
    </source>
</evidence>
<dbReference type="AlphaFoldDB" id="A0A7K4MWS0"/>
<evidence type="ECO:0000313" key="1">
    <source>
        <dbReference type="EMBL" id="NWJ57955.1"/>
    </source>
</evidence>
<accession>A0A7K4MWS0</accession>
<organism evidence="1 2">
    <name type="scientific">Marine Group I thaumarchaeote</name>
    <dbReference type="NCBI Taxonomy" id="2511932"/>
    <lineage>
        <taxon>Archaea</taxon>
        <taxon>Nitrososphaerota</taxon>
        <taxon>Marine Group I</taxon>
    </lineage>
</organism>
<name>A0A7K4MWS0_9ARCH</name>